<feature type="domain" description="DUF2779" evidence="1">
    <location>
        <begin position="443"/>
        <end position="572"/>
    </location>
</feature>
<accession>A0ABZ0PB20</accession>
<evidence type="ECO:0000313" key="2">
    <source>
        <dbReference type="EMBL" id="WPB54228.1"/>
    </source>
</evidence>
<dbReference type="InterPro" id="IPR021301">
    <property type="entry name" value="DUF2779"/>
</dbReference>
<dbReference type="NCBIfam" id="NF045869">
    <property type="entry name" value="UU173_fam"/>
    <property type="match status" value="1"/>
</dbReference>
<evidence type="ECO:0000259" key="1">
    <source>
        <dbReference type="Pfam" id="PF11074"/>
    </source>
</evidence>
<gene>
    <name evidence="2" type="ORF">R9B83_01545</name>
</gene>
<dbReference type="EMBL" id="CP137845">
    <property type="protein sequence ID" value="WPB54228.1"/>
    <property type="molecule type" value="Genomic_DNA"/>
</dbReference>
<name>A0ABZ0PB20_9BACT</name>
<protein>
    <submittedName>
        <fullName evidence="2">DUF2779 domain-containing protein</fullName>
    </submittedName>
</protein>
<sequence>MNKYFRYSNFLIANCARPFFAFSNNIELYIDELFKSDDSEDDFDSDNSKEKYNLLDFAIDEIENKIDKNFSAFLKESDKKSLDEKSTFEKISYLKNILENDADFYKKLAANQKIDEALEFLNSLKSFESTAMGLEIIEKKAIEFIKKQNQDRNFVVINVNDKYEARIKKTNEAIVKNAIVFFPVFEYKKCLATPLYYDSENKTIGILNYSSKSSLKNIIRFYFEVKVMRSQNISVNKCVHILPKFRHRKNVKANELDFISSEYCKATKSKSQNNAAVKKKNYSEEILQARFAGIPNPSEKKSENRLTIIEHINNDLSTVNRDSFFDIQKDDFVCTFKQFVYYAENFESISELNNLEKIITIKDTNDRLDLKLDFYRLLVKKIIPEYTFSSKIVLKRKINNLEQTSLADRDFLEFYENNKIAINPKILEHPEYLKLVENKAKIVWFDFEGVSKPTPIIDYNPAYNQLISQTSIIKTINNEIIEKETNDFVYDPLNYNYKTLVKIVNDLYDKNAEHYVVFNKSYEKSRLIEIKEMLENYCEDGSIDKLTYESQSQKINEVNSKMIDIADFFNGKTAASKYINLGFTKGLYSIKKIELFVSNSKLKLKHMITPYHELAVKNGGMALQIATARAFNAIKDREWEQKEIQLKKYCHNDVMAMIMTFDLIQYLLNCKKTQEYFKNFIEYKNI</sequence>
<evidence type="ECO:0000313" key="3">
    <source>
        <dbReference type="Proteomes" id="UP001303601"/>
    </source>
</evidence>
<reference evidence="2" key="1">
    <citation type="submission" date="2023-11" db="EMBL/GenBank/DDBJ databases">
        <title>Completed genome sequence of Mycoplasma equirhinis type strain M432/72.</title>
        <authorList>
            <person name="Spergser J."/>
        </authorList>
    </citation>
    <scope>NUCLEOTIDE SEQUENCE [LARGE SCALE GENOMIC DNA]</scope>
    <source>
        <strain evidence="2">M432/72</strain>
    </source>
</reference>
<dbReference type="Pfam" id="PF11074">
    <property type="entry name" value="DUF2779"/>
    <property type="match status" value="1"/>
</dbReference>
<organism evidence="2 3">
    <name type="scientific">Metamycoplasma equirhinis</name>
    <dbReference type="NCBI Taxonomy" id="92402"/>
    <lineage>
        <taxon>Bacteria</taxon>
        <taxon>Bacillati</taxon>
        <taxon>Mycoplasmatota</taxon>
        <taxon>Mycoplasmoidales</taxon>
        <taxon>Metamycoplasmataceae</taxon>
        <taxon>Metamycoplasma</taxon>
    </lineage>
</organism>
<proteinExistence type="predicted"/>
<keyword evidence="3" id="KW-1185">Reference proteome</keyword>
<dbReference type="Proteomes" id="UP001303601">
    <property type="component" value="Chromosome"/>
</dbReference>
<dbReference type="RefSeq" id="WP_140031624.1">
    <property type="nucleotide sequence ID" value="NZ_CP137845.1"/>
</dbReference>
<dbReference type="GeneID" id="94493554"/>